<sequence>MLVTQTPTTVTESRLPARAWLILALLCVVGALNYLDRVMITTMRGSIVDAIPMTDTQFGLLTAVFLWTYGLLSPMAGFLADRFSRSRVIIGSLFIWSAVTFLTAYSTTFGALLATRVLMGASEACYIPAALALIVDYHRGSTRSLATGIHVGAMIIGQSLGFMGGWLAQDNSWSTAFLLFGVFGMAYAILLLFLLRDAPSAPPAVGKPTDSLNTVHFAPALRNLFSHGSFGLALAFWGFLGMVGWLIIGWLPTYYQEHFRLSQAEAGLYATGYVHTASLVGVLLGGALADRWNRTNPRARVLLPALGLLLAAPGVFTASLTDALPVAVGGFVIYALTRAFSDANMMPILCLITDARYRATGYGVLNLFSCIVGGLGIYAGGILRDSHIDISVLFRVAAGFMLLCAGILFSIRVRPETPA</sequence>
<feature type="domain" description="Major facilitator superfamily (MFS) profile" evidence="7">
    <location>
        <begin position="22"/>
        <end position="416"/>
    </location>
</feature>
<feature type="transmembrane region" description="Helical" evidence="6">
    <location>
        <begin position="147"/>
        <end position="167"/>
    </location>
</feature>
<dbReference type="PROSITE" id="PS50850">
    <property type="entry name" value="MFS"/>
    <property type="match status" value="1"/>
</dbReference>
<evidence type="ECO:0000256" key="3">
    <source>
        <dbReference type="ARBA" id="ARBA00022692"/>
    </source>
</evidence>
<feature type="transmembrane region" description="Helical" evidence="6">
    <location>
        <begin position="20"/>
        <end position="40"/>
    </location>
</feature>
<keyword evidence="9" id="KW-1185">Reference proteome</keyword>
<reference evidence="9" key="1">
    <citation type="journal article" date="2019" name="Int. J. Syst. Evol. Microbiol.">
        <title>The Global Catalogue of Microorganisms (GCM) 10K type strain sequencing project: providing services to taxonomists for standard genome sequencing and annotation.</title>
        <authorList>
            <consortium name="The Broad Institute Genomics Platform"/>
            <consortium name="The Broad Institute Genome Sequencing Center for Infectious Disease"/>
            <person name="Wu L."/>
            <person name="Ma J."/>
        </authorList>
    </citation>
    <scope>NUCLEOTIDE SEQUENCE [LARGE SCALE GENOMIC DNA]</scope>
    <source>
        <strain evidence="9">JCM 17925</strain>
    </source>
</reference>
<dbReference type="SUPFAM" id="SSF103473">
    <property type="entry name" value="MFS general substrate transporter"/>
    <property type="match status" value="1"/>
</dbReference>
<feature type="transmembrane region" description="Helical" evidence="6">
    <location>
        <begin position="392"/>
        <end position="411"/>
    </location>
</feature>
<evidence type="ECO:0000259" key="7">
    <source>
        <dbReference type="PROSITE" id="PS50850"/>
    </source>
</evidence>
<evidence type="ECO:0000256" key="2">
    <source>
        <dbReference type="ARBA" id="ARBA00022448"/>
    </source>
</evidence>
<feature type="transmembrane region" description="Helical" evidence="6">
    <location>
        <begin position="117"/>
        <end position="135"/>
    </location>
</feature>
<dbReference type="InterPro" id="IPR044770">
    <property type="entry name" value="MFS_spinster-like"/>
</dbReference>
<feature type="transmembrane region" description="Helical" evidence="6">
    <location>
        <begin position="87"/>
        <end position="105"/>
    </location>
</feature>
<organism evidence="8 9">
    <name type="scientific">Nibrella viscosa</name>
    <dbReference type="NCBI Taxonomy" id="1084524"/>
    <lineage>
        <taxon>Bacteria</taxon>
        <taxon>Pseudomonadati</taxon>
        <taxon>Bacteroidota</taxon>
        <taxon>Cytophagia</taxon>
        <taxon>Cytophagales</taxon>
        <taxon>Spirosomataceae</taxon>
        <taxon>Nibrella</taxon>
    </lineage>
</organism>
<keyword evidence="3 6" id="KW-0812">Transmembrane</keyword>
<dbReference type="Gene3D" id="1.20.1250.20">
    <property type="entry name" value="MFS general substrate transporter like domains"/>
    <property type="match status" value="2"/>
</dbReference>
<feature type="transmembrane region" description="Helical" evidence="6">
    <location>
        <begin position="324"/>
        <end position="341"/>
    </location>
</feature>
<keyword evidence="2" id="KW-0813">Transport</keyword>
<proteinExistence type="predicted"/>
<dbReference type="EMBL" id="BAABHB010000001">
    <property type="protein sequence ID" value="GAA4395687.1"/>
    <property type="molecule type" value="Genomic_DNA"/>
</dbReference>
<dbReference type="RefSeq" id="WP_345263214.1">
    <property type="nucleotide sequence ID" value="NZ_BAABHB010000001.1"/>
</dbReference>
<feature type="transmembrane region" description="Helical" evidence="6">
    <location>
        <begin position="173"/>
        <end position="195"/>
    </location>
</feature>
<feature type="transmembrane region" description="Helical" evidence="6">
    <location>
        <begin position="362"/>
        <end position="380"/>
    </location>
</feature>
<dbReference type="InterPro" id="IPR020846">
    <property type="entry name" value="MFS_dom"/>
</dbReference>
<feature type="transmembrane region" description="Helical" evidence="6">
    <location>
        <begin position="60"/>
        <end position="80"/>
    </location>
</feature>
<feature type="transmembrane region" description="Helical" evidence="6">
    <location>
        <begin position="301"/>
        <end position="318"/>
    </location>
</feature>
<dbReference type="PANTHER" id="PTHR23505">
    <property type="entry name" value="SPINSTER"/>
    <property type="match status" value="1"/>
</dbReference>
<comment type="subcellular location">
    <subcellularLocation>
        <location evidence="1">Membrane</location>
        <topology evidence="1">Multi-pass membrane protein</topology>
    </subcellularLocation>
</comment>
<evidence type="ECO:0000256" key="6">
    <source>
        <dbReference type="SAM" id="Phobius"/>
    </source>
</evidence>
<protein>
    <submittedName>
        <fullName evidence="8">MFS transporter</fullName>
    </submittedName>
</protein>
<evidence type="ECO:0000256" key="1">
    <source>
        <dbReference type="ARBA" id="ARBA00004141"/>
    </source>
</evidence>
<dbReference type="InterPro" id="IPR011701">
    <property type="entry name" value="MFS"/>
</dbReference>
<feature type="transmembrane region" description="Helical" evidence="6">
    <location>
        <begin position="230"/>
        <end position="248"/>
    </location>
</feature>
<name>A0ABP8JSY3_9BACT</name>
<keyword evidence="4 6" id="KW-1133">Transmembrane helix</keyword>
<accession>A0ABP8JSY3</accession>
<feature type="transmembrane region" description="Helical" evidence="6">
    <location>
        <begin position="268"/>
        <end position="289"/>
    </location>
</feature>
<dbReference type="Pfam" id="PF07690">
    <property type="entry name" value="MFS_1"/>
    <property type="match status" value="1"/>
</dbReference>
<gene>
    <name evidence="8" type="ORF">GCM10023187_02920</name>
</gene>
<comment type="caution">
    <text evidence="8">The sequence shown here is derived from an EMBL/GenBank/DDBJ whole genome shotgun (WGS) entry which is preliminary data.</text>
</comment>
<dbReference type="InterPro" id="IPR036259">
    <property type="entry name" value="MFS_trans_sf"/>
</dbReference>
<keyword evidence="5 6" id="KW-0472">Membrane</keyword>
<evidence type="ECO:0000313" key="8">
    <source>
        <dbReference type="EMBL" id="GAA4395687.1"/>
    </source>
</evidence>
<dbReference type="PANTHER" id="PTHR23505:SF79">
    <property type="entry name" value="PROTEIN SPINSTER"/>
    <property type="match status" value="1"/>
</dbReference>
<evidence type="ECO:0000313" key="9">
    <source>
        <dbReference type="Proteomes" id="UP001500936"/>
    </source>
</evidence>
<evidence type="ECO:0000256" key="5">
    <source>
        <dbReference type="ARBA" id="ARBA00023136"/>
    </source>
</evidence>
<evidence type="ECO:0000256" key="4">
    <source>
        <dbReference type="ARBA" id="ARBA00022989"/>
    </source>
</evidence>
<dbReference type="Proteomes" id="UP001500936">
    <property type="component" value="Unassembled WGS sequence"/>
</dbReference>